<dbReference type="GO" id="GO:0022857">
    <property type="term" value="F:transmembrane transporter activity"/>
    <property type="evidence" value="ECO:0007669"/>
    <property type="project" value="InterPro"/>
</dbReference>
<dbReference type="Pfam" id="PF04069">
    <property type="entry name" value="OpuAC"/>
    <property type="match status" value="1"/>
</dbReference>
<proteinExistence type="predicted"/>
<evidence type="ECO:0000313" key="2">
    <source>
        <dbReference type="EMBL" id="SVD55760.1"/>
    </source>
</evidence>
<dbReference type="EMBL" id="UINC01158292">
    <property type="protein sequence ID" value="SVD55760.1"/>
    <property type="molecule type" value="Genomic_DNA"/>
</dbReference>
<dbReference type="Gene3D" id="3.40.190.100">
    <property type="entry name" value="Glycine betaine-binding periplasmic protein, domain 2"/>
    <property type="match status" value="1"/>
</dbReference>
<dbReference type="GO" id="GO:0043190">
    <property type="term" value="C:ATP-binding cassette (ABC) transporter complex"/>
    <property type="evidence" value="ECO:0007669"/>
    <property type="project" value="InterPro"/>
</dbReference>
<gene>
    <name evidence="2" type="ORF">METZ01_LOCUS408614</name>
</gene>
<dbReference type="SUPFAM" id="SSF53850">
    <property type="entry name" value="Periplasmic binding protein-like II"/>
    <property type="match status" value="1"/>
</dbReference>
<feature type="domain" description="ABC-type glycine betaine transport system substrate-binding" evidence="1">
    <location>
        <begin position="2"/>
        <end position="276"/>
    </location>
</feature>
<reference evidence="2" key="1">
    <citation type="submission" date="2018-05" db="EMBL/GenBank/DDBJ databases">
        <authorList>
            <person name="Lanie J.A."/>
            <person name="Ng W.-L."/>
            <person name="Kazmierczak K.M."/>
            <person name="Andrzejewski T.M."/>
            <person name="Davidsen T.M."/>
            <person name="Wayne K.J."/>
            <person name="Tettelin H."/>
            <person name="Glass J.I."/>
            <person name="Rusch D."/>
            <person name="Podicherti R."/>
            <person name="Tsui H.-C.T."/>
            <person name="Winkler M.E."/>
        </authorList>
    </citation>
    <scope>NUCLEOTIDE SEQUENCE</scope>
</reference>
<protein>
    <recommendedName>
        <fullName evidence="1">ABC-type glycine betaine transport system substrate-binding domain-containing protein</fullName>
    </recommendedName>
</protein>
<accession>A0A382WBA0</accession>
<organism evidence="2">
    <name type="scientific">marine metagenome</name>
    <dbReference type="NCBI Taxonomy" id="408172"/>
    <lineage>
        <taxon>unclassified sequences</taxon>
        <taxon>metagenomes</taxon>
        <taxon>ecological metagenomes</taxon>
    </lineage>
</organism>
<name>A0A382WBA0_9ZZZZ</name>
<feature type="non-terminal residue" evidence="2">
    <location>
        <position position="1"/>
    </location>
</feature>
<feature type="non-terminal residue" evidence="2">
    <location>
        <position position="279"/>
    </location>
</feature>
<dbReference type="AlphaFoldDB" id="A0A382WBA0"/>
<dbReference type="Gene3D" id="3.10.105.10">
    <property type="entry name" value="Dipeptide-binding Protein, Domain 3"/>
    <property type="match status" value="1"/>
</dbReference>
<sequence>RIPVLNWSSQIVMANVMAQVFEEMGHTVELVPAESASRYEAVRIGDLHVAHETWESTMAIPFYEAMDKGGLIDAGSHDLITFEEMGIPNWVIDEGLCPGLPSWEALKSPDCAKNFATADSGGKGRWLEGPVEWHGDVMPNRLKGLGIDDLWTVKFAGAANALWAELEAAKKEGRGTVIFNWSPNFTDAAGFTFIDFPPYFEGCRLENGGTLETTGCGSPKGWLKKAAHIKFPLSHPDAYKFYTKMAFNAPQIGEMANNVDNLGMSHAEAATAFIANHRA</sequence>
<dbReference type="InterPro" id="IPR007210">
    <property type="entry name" value="ABC_Gly_betaine_transp_sub-bd"/>
</dbReference>
<evidence type="ECO:0000259" key="1">
    <source>
        <dbReference type="Pfam" id="PF04069"/>
    </source>
</evidence>